<gene>
    <name evidence="1" type="ORF">J0J69_10825</name>
    <name evidence="2" type="ORF">J0J70_03080</name>
</gene>
<evidence type="ECO:0000313" key="1">
    <source>
        <dbReference type="EMBL" id="UUF05549.1"/>
    </source>
</evidence>
<protein>
    <submittedName>
        <fullName evidence="2">Uncharacterized protein</fullName>
    </submittedName>
</protein>
<dbReference type="Proteomes" id="UP001058072">
    <property type="component" value="Chromosome"/>
</dbReference>
<reference evidence="2 3" key="1">
    <citation type="submission" date="2021-03" db="EMBL/GenBank/DDBJ databases">
        <title>Comparative Genomics and Metabolomics in the genus Turicibacter.</title>
        <authorList>
            <person name="Maki J."/>
            <person name="Looft T."/>
        </authorList>
    </citation>
    <scope>NUCLEOTIDE SEQUENCE</scope>
    <source>
        <strain evidence="2">ISU324</strain>
        <strain evidence="1 3">MMM721</strain>
    </source>
</reference>
<dbReference type="EMBL" id="CP071250">
    <property type="protein sequence ID" value="UUF09002.1"/>
    <property type="molecule type" value="Genomic_DNA"/>
</dbReference>
<proteinExistence type="predicted"/>
<evidence type="ECO:0000313" key="3">
    <source>
        <dbReference type="Proteomes" id="UP001058016"/>
    </source>
</evidence>
<organism evidence="2 4">
    <name type="scientific">Turicibacter bilis</name>
    <dbReference type="NCBI Taxonomy" id="2735723"/>
    <lineage>
        <taxon>Bacteria</taxon>
        <taxon>Bacillati</taxon>
        <taxon>Bacillota</taxon>
        <taxon>Erysipelotrichia</taxon>
        <taxon>Erysipelotrichales</taxon>
        <taxon>Turicibacteraceae</taxon>
        <taxon>Turicibacter</taxon>
    </lineage>
</organism>
<evidence type="ECO:0000313" key="2">
    <source>
        <dbReference type="EMBL" id="UUF09002.1"/>
    </source>
</evidence>
<dbReference type="EMBL" id="CP071249">
    <property type="protein sequence ID" value="UUF05549.1"/>
    <property type="molecule type" value="Genomic_DNA"/>
</dbReference>
<keyword evidence="3" id="KW-1185">Reference proteome</keyword>
<name>A0A9Q9CQT6_9FIRM</name>
<evidence type="ECO:0000313" key="4">
    <source>
        <dbReference type="Proteomes" id="UP001058072"/>
    </source>
</evidence>
<dbReference type="Proteomes" id="UP001058016">
    <property type="component" value="Chromosome"/>
</dbReference>
<dbReference type="AlphaFoldDB" id="A0A9Q9CQT6"/>
<sequence length="95" mass="11684">MERWNSYNVENNVNEIKTFDPSVQTFEPTQNELLEVKHSDSIRCDIPVIVTRVEHHYYYHQYIYKPIKQREVHYYHHGQRQMKNLCQKGQFIDEQ</sequence>
<dbReference type="RefSeq" id="WP_055241907.1">
    <property type="nucleotide sequence ID" value="NZ_CP071249.1"/>
</dbReference>
<accession>A0A9Q9CQT6</accession>